<proteinExistence type="inferred from homology"/>
<dbReference type="EMBL" id="JBIMZQ010000024">
    <property type="protein sequence ID" value="KAL3664370.1"/>
    <property type="molecule type" value="Genomic_DNA"/>
</dbReference>
<comment type="caution">
    <text evidence="6">The sequence shown here is derived from an EMBL/GenBank/DDBJ whole genome shotgun (WGS) entry which is preliminary data.</text>
</comment>
<comment type="similarity">
    <text evidence="2">Belongs to the Necrosis inducing protein (NPP1) family.</text>
</comment>
<dbReference type="Proteomes" id="UP001632037">
    <property type="component" value="Unassembled WGS sequence"/>
</dbReference>
<keyword evidence="4" id="KW-0843">Virulence</keyword>
<dbReference type="Pfam" id="PF05630">
    <property type="entry name" value="NPP1"/>
    <property type="match status" value="1"/>
</dbReference>
<evidence type="ECO:0000256" key="3">
    <source>
        <dbReference type="ARBA" id="ARBA00022525"/>
    </source>
</evidence>
<evidence type="ECO:0008006" key="8">
    <source>
        <dbReference type="Google" id="ProtNLM"/>
    </source>
</evidence>
<organism evidence="6 7">
    <name type="scientific">Phytophthora oleae</name>
    <dbReference type="NCBI Taxonomy" id="2107226"/>
    <lineage>
        <taxon>Eukaryota</taxon>
        <taxon>Sar</taxon>
        <taxon>Stramenopiles</taxon>
        <taxon>Oomycota</taxon>
        <taxon>Peronosporomycetes</taxon>
        <taxon>Peronosporales</taxon>
        <taxon>Peronosporaceae</taxon>
        <taxon>Phytophthora</taxon>
    </lineage>
</organism>
<evidence type="ECO:0000256" key="5">
    <source>
        <dbReference type="SAM" id="SignalP"/>
    </source>
</evidence>
<protein>
    <recommendedName>
        <fullName evidence="8">Necrosis inducing-like protein NPP1 type</fullName>
    </recommendedName>
</protein>
<dbReference type="PANTHER" id="PTHR33657">
    <property type="entry name" value="DOMAIN PROTEIN, PUTATIVE (AFU_ORTHOLOGUE AFUA_5G00600)-RELATED"/>
    <property type="match status" value="1"/>
</dbReference>
<evidence type="ECO:0000313" key="7">
    <source>
        <dbReference type="Proteomes" id="UP001632037"/>
    </source>
</evidence>
<dbReference type="InterPro" id="IPR008701">
    <property type="entry name" value="NPP1"/>
</dbReference>
<dbReference type="GO" id="GO:0005576">
    <property type="term" value="C:extracellular region"/>
    <property type="evidence" value="ECO:0007669"/>
    <property type="project" value="UniProtKB-SubCell"/>
</dbReference>
<name>A0ABD3FEM9_9STRA</name>
<dbReference type="PANTHER" id="PTHR33657:SF8">
    <property type="entry name" value="DOMAIN PROTEIN, PUTATIVE (AFU_ORTHOLOGUE AFUA_5G00600)-RELATED"/>
    <property type="match status" value="1"/>
</dbReference>
<keyword evidence="5" id="KW-0732">Signal</keyword>
<evidence type="ECO:0000256" key="4">
    <source>
        <dbReference type="ARBA" id="ARBA00023026"/>
    </source>
</evidence>
<feature type="chain" id="PRO_5044741099" description="Necrosis inducing-like protein NPP1 type" evidence="5">
    <location>
        <begin position="21"/>
        <end position="241"/>
    </location>
</feature>
<sequence>MNLRAFLVAVAASFTVVASADVTYANHTAIQPFPQPTPTTTPQKAAVKFKPQLHISYGCHPYPAVQADGVVSAGLKATGPDDGECTGSSLGSQIYARSDWYKGKYAIMYTWYLPKGSSSRHLWETVVVWIDDPALSNSTIQGVSLNYGLQLKKETEIDPKYLSGSSLKLDSFPGFAINNPKLRLTDLDGEFQDLITFDQLTDAAGIALSHAEFSKGLIKAKTPMPLIDGVFNERLKDAWPF</sequence>
<dbReference type="AlphaFoldDB" id="A0ABD3FEM9"/>
<comment type="subcellular location">
    <subcellularLocation>
        <location evidence="1">Secreted</location>
    </subcellularLocation>
</comment>
<evidence type="ECO:0000313" key="6">
    <source>
        <dbReference type="EMBL" id="KAL3664370.1"/>
    </source>
</evidence>
<gene>
    <name evidence="6" type="ORF">V7S43_010693</name>
</gene>
<evidence type="ECO:0000256" key="1">
    <source>
        <dbReference type="ARBA" id="ARBA00004613"/>
    </source>
</evidence>
<keyword evidence="7" id="KW-1185">Reference proteome</keyword>
<keyword evidence="3" id="KW-0964">Secreted</keyword>
<evidence type="ECO:0000256" key="2">
    <source>
        <dbReference type="ARBA" id="ARBA00009520"/>
    </source>
</evidence>
<accession>A0ABD3FEM9</accession>
<reference evidence="6 7" key="1">
    <citation type="submission" date="2024-09" db="EMBL/GenBank/DDBJ databases">
        <title>Genome sequencing and assembly of Phytophthora oleae, isolate VK10A, causative agent of rot of olive drupes.</title>
        <authorList>
            <person name="Conti Taguali S."/>
            <person name="Riolo M."/>
            <person name="La Spada F."/>
            <person name="Cacciola S.O."/>
            <person name="Dionisio G."/>
        </authorList>
    </citation>
    <scope>NUCLEOTIDE SEQUENCE [LARGE SCALE GENOMIC DNA]</scope>
    <source>
        <strain evidence="6 7">VK10A</strain>
    </source>
</reference>
<feature type="signal peptide" evidence="5">
    <location>
        <begin position="1"/>
        <end position="20"/>
    </location>
</feature>